<sequence>MSSTRNIVVVGGSYVGTKAVDFIAQNLHATHRAVLIEKNTHFQHLFMFPRYAVIPGYEHQAFIPFTRTYAHHPPGATSIVRGTATEVHPDRVVLANGESVPYEYLVLATGTKLTPPGTLRTEDKLSGIAYFQQHQQLVKRANNIVIIGGGAVGVQMATDIKDYYPAKSVTLVHSRAQLMNRFHPKLHEITQDRAKELGIALILEDRVKIPVEGFPIDGSEFDVELSSGRKVRADFVIIATGQTPLSGPLRTLSPSSIAPSGFISVKPTLQIADDAYPNVFAIGDVADTTNHKAARPGARHAQIVADNITAMVQGKTDPLQTYEKQPAGIHMTLGLTRDVKFRNPTDATGEPFYQLEDSDTPNVESLRMWRDKAPGLTDYFL</sequence>
<keyword evidence="2" id="KW-1185">Reference proteome</keyword>
<name>A0ACB8TGD4_9AGAM</name>
<dbReference type="Proteomes" id="UP000814140">
    <property type="component" value="Unassembled WGS sequence"/>
</dbReference>
<gene>
    <name evidence="1" type="ORF">BV25DRAFT_1795261</name>
</gene>
<evidence type="ECO:0000313" key="1">
    <source>
        <dbReference type="EMBL" id="KAI0067487.1"/>
    </source>
</evidence>
<reference evidence="1" key="1">
    <citation type="submission" date="2021-03" db="EMBL/GenBank/DDBJ databases">
        <authorList>
            <consortium name="DOE Joint Genome Institute"/>
            <person name="Ahrendt S."/>
            <person name="Looney B.P."/>
            <person name="Miyauchi S."/>
            <person name="Morin E."/>
            <person name="Drula E."/>
            <person name="Courty P.E."/>
            <person name="Chicoki N."/>
            <person name="Fauchery L."/>
            <person name="Kohler A."/>
            <person name="Kuo A."/>
            <person name="Labutti K."/>
            <person name="Pangilinan J."/>
            <person name="Lipzen A."/>
            <person name="Riley R."/>
            <person name="Andreopoulos W."/>
            <person name="He G."/>
            <person name="Johnson J."/>
            <person name="Barry K.W."/>
            <person name="Grigoriev I.V."/>
            <person name="Nagy L."/>
            <person name="Hibbett D."/>
            <person name="Henrissat B."/>
            <person name="Matheny P.B."/>
            <person name="Labbe J."/>
            <person name="Martin F."/>
        </authorList>
    </citation>
    <scope>NUCLEOTIDE SEQUENCE</scope>
    <source>
        <strain evidence="1">HHB10654</strain>
    </source>
</reference>
<protein>
    <submittedName>
        <fullName evidence="1">FAD/NAD-P-binding domain-containing protein</fullName>
    </submittedName>
</protein>
<comment type="caution">
    <text evidence="1">The sequence shown here is derived from an EMBL/GenBank/DDBJ whole genome shotgun (WGS) entry which is preliminary data.</text>
</comment>
<proteinExistence type="predicted"/>
<reference evidence="1" key="2">
    <citation type="journal article" date="2022" name="New Phytol.">
        <title>Evolutionary transition to the ectomycorrhizal habit in the genomes of a hyperdiverse lineage of mushroom-forming fungi.</title>
        <authorList>
            <person name="Looney B."/>
            <person name="Miyauchi S."/>
            <person name="Morin E."/>
            <person name="Drula E."/>
            <person name="Courty P.E."/>
            <person name="Kohler A."/>
            <person name="Kuo A."/>
            <person name="LaButti K."/>
            <person name="Pangilinan J."/>
            <person name="Lipzen A."/>
            <person name="Riley R."/>
            <person name="Andreopoulos W."/>
            <person name="He G."/>
            <person name="Johnson J."/>
            <person name="Nolan M."/>
            <person name="Tritt A."/>
            <person name="Barry K.W."/>
            <person name="Grigoriev I.V."/>
            <person name="Nagy L.G."/>
            <person name="Hibbett D."/>
            <person name="Henrissat B."/>
            <person name="Matheny P.B."/>
            <person name="Labbe J."/>
            <person name="Martin F.M."/>
        </authorList>
    </citation>
    <scope>NUCLEOTIDE SEQUENCE</scope>
    <source>
        <strain evidence="1">HHB10654</strain>
    </source>
</reference>
<organism evidence="1 2">
    <name type="scientific">Artomyces pyxidatus</name>
    <dbReference type="NCBI Taxonomy" id="48021"/>
    <lineage>
        <taxon>Eukaryota</taxon>
        <taxon>Fungi</taxon>
        <taxon>Dikarya</taxon>
        <taxon>Basidiomycota</taxon>
        <taxon>Agaricomycotina</taxon>
        <taxon>Agaricomycetes</taxon>
        <taxon>Russulales</taxon>
        <taxon>Auriscalpiaceae</taxon>
        <taxon>Artomyces</taxon>
    </lineage>
</organism>
<dbReference type="EMBL" id="MU277190">
    <property type="protein sequence ID" value="KAI0067487.1"/>
    <property type="molecule type" value="Genomic_DNA"/>
</dbReference>
<evidence type="ECO:0000313" key="2">
    <source>
        <dbReference type="Proteomes" id="UP000814140"/>
    </source>
</evidence>
<accession>A0ACB8TGD4</accession>